<feature type="region of interest" description="Disordered" evidence="3">
    <location>
        <begin position="237"/>
        <end position="258"/>
    </location>
</feature>
<accession>A0A3S5ISC3</accession>
<dbReference type="PANTHER" id="PTHR46652:SF3">
    <property type="entry name" value="LEUCINE-RICH REPEAT-CONTAINING PROTEIN 9"/>
    <property type="match status" value="1"/>
</dbReference>
<comment type="caution">
    <text evidence="4">The sequence shown here is derived from an EMBL/GenBank/DDBJ whole genome shotgun (WGS) entry which is preliminary data.</text>
</comment>
<evidence type="ECO:0008006" key="6">
    <source>
        <dbReference type="Google" id="ProtNLM"/>
    </source>
</evidence>
<dbReference type="InterPro" id="IPR032675">
    <property type="entry name" value="LRR_dom_sf"/>
</dbReference>
<keyword evidence="1" id="KW-0433">Leucine-rich repeat</keyword>
<name>A0A3S5ISC3_TRYRA</name>
<dbReference type="GeneID" id="40325361"/>
<dbReference type="OrthoDB" id="266138at2759"/>
<feature type="region of interest" description="Disordered" evidence="3">
    <location>
        <begin position="503"/>
        <end position="534"/>
    </location>
</feature>
<feature type="compositionally biased region" description="Polar residues" evidence="3">
    <location>
        <begin position="243"/>
        <end position="253"/>
    </location>
</feature>
<evidence type="ECO:0000256" key="2">
    <source>
        <dbReference type="ARBA" id="ARBA00022737"/>
    </source>
</evidence>
<evidence type="ECO:0000256" key="1">
    <source>
        <dbReference type="ARBA" id="ARBA00022614"/>
    </source>
</evidence>
<dbReference type="VEuPathDB" id="TriTrypDB:TRSC58_03606"/>
<keyword evidence="2" id="KW-0677">Repeat</keyword>
<dbReference type="Gene3D" id="3.80.10.10">
    <property type="entry name" value="Ribonuclease Inhibitor"/>
    <property type="match status" value="2"/>
</dbReference>
<reference evidence="4 5" key="1">
    <citation type="journal article" date="2018" name="BMC Genomics">
        <title>Genomic comparison of Trypanosoma conorhini and Trypanosoma rangeli to Trypanosoma cruzi strains of high and low virulence.</title>
        <authorList>
            <person name="Bradwell K.R."/>
            <person name="Koparde V.N."/>
            <person name="Matveyev A.V."/>
            <person name="Serrano M.G."/>
            <person name="Alves J.M."/>
            <person name="Parikh H."/>
            <person name="Huang B."/>
            <person name="Lee V."/>
            <person name="Espinosa-Alvarez O."/>
            <person name="Ortiz P.A."/>
            <person name="Costa-Martins A.G."/>
            <person name="Teixeira M.M."/>
            <person name="Buck G.A."/>
        </authorList>
    </citation>
    <scope>NUCLEOTIDE SEQUENCE [LARGE SCALE GENOMIC DNA]</scope>
    <source>
        <strain evidence="4 5">AM80</strain>
    </source>
</reference>
<organism evidence="4 5">
    <name type="scientific">Trypanosoma rangeli</name>
    <dbReference type="NCBI Taxonomy" id="5698"/>
    <lineage>
        <taxon>Eukaryota</taxon>
        <taxon>Discoba</taxon>
        <taxon>Euglenozoa</taxon>
        <taxon>Kinetoplastea</taxon>
        <taxon>Metakinetoplastina</taxon>
        <taxon>Trypanosomatida</taxon>
        <taxon>Trypanosomatidae</taxon>
        <taxon>Trypanosoma</taxon>
        <taxon>Herpetosoma</taxon>
    </lineage>
</organism>
<sequence length="574" mass="62704">MLIDLSRRKLIDFDPTAFSTEEERKMLHAITRLDVSCNSLSSLYGMRWLSMLTSLDVSNNNVAFLHGLPLSLRQLNASSNVLTEVDGLSPLLQLEVLVVSHNQITTLEGLPAAVRILDASCNRIASLTGLEKCTSLEELQVRQNMIQHVEGLSPIQFLPSLKAATLAENPVTNSKRRLAAVHAMLPPTLQVVDLPSWSWMKTSSGPSSSSLVVSLNTTTMQDSVNLSCFSSVSTVRQGKDASTRGSPSLSPASCSHMPVRTTLQREKQKHSHAGSDMTCCMTATNFTTPSPAAVVHNNVLSSSDTTHYYSRLEHASRDVNAMQVPQRQAFTEVDISLPSIRAQRLLQSMVEHLQYELDTCRRSCLIFKRENGDLKLCIQQLQSINEYQARMNAILVEKNDKLERICFCSSPLKQTQILATSTDVKNHVEGDGVAHAPPTSREQLLELSSSGKGDLGKEAIEIDPQHPYVEGPSEQATLAETKAELRRGARSLAALFMSLVPKPARDRPHSSSASTAGAANCNGSYHPRTIPQHGEDTSCINANAENALKDVNAGDKGRKRTVSFGGFAYYSPSP</sequence>
<dbReference type="AlphaFoldDB" id="A0A3S5ISC3"/>
<protein>
    <recommendedName>
        <fullName evidence="6">Leucine-rich repeat protein (LRRP)</fullName>
    </recommendedName>
</protein>
<dbReference type="EMBL" id="MKGL01000029">
    <property type="protein sequence ID" value="RNF10612.1"/>
    <property type="molecule type" value="Genomic_DNA"/>
</dbReference>
<feature type="compositionally biased region" description="Polar residues" evidence="3">
    <location>
        <begin position="510"/>
        <end position="523"/>
    </location>
</feature>
<dbReference type="SUPFAM" id="SSF52058">
    <property type="entry name" value="L domain-like"/>
    <property type="match status" value="1"/>
</dbReference>
<evidence type="ECO:0000313" key="4">
    <source>
        <dbReference type="EMBL" id="RNF10612.1"/>
    </source>
</evidence>
<dbReference type="PROSITE" id="PS51450">
    <property type="entry name" value="LRR"/>
    <property type="match status" value="2"/>
</dbReference>
<dbReference type="RefSeq" id="XP_029241658.1">
    <property type="nucleotide sequence ID" value="XM_029378469.1"/>
</dbReference>
<proteinExistence type="predicted"/>
<dbReference type="SMART" id="SM00365">
    <property type="entry name" value="LRR_SD22"/>
    <property type="match status" value="3"/>
</dbReference>
<evidence type="ECO:0000256" key="3">
    <source>
        <dbReference type="SAM" id="MobiDB-lite"/>
    </source>
</evidence>
<dbReference type="PANTHER" id="PTHR46652">
    <property type="entry name" value="LEUCINE-RICH REPEAT AND IQ DOMAIN-CONTAINING PROTEIN 1-RELATED"/>
    <property type="match status" value="1"/>
</dbReference>
<evidence type="ECO:0000313" key="5">
    <source>
        <dbReference type="Proteomes" id="UP000283634"/>
    </source>
</evidence>
<dbReference type="InterPro" id="IPR050836">
    <property type="entry name" value="SDS22/Internalin_LRR"/>
</dbReference>
<dbReference type="InterPro" id="IPR001611">
    <property type="entry name" value="Leu-rich_rpt"/>
</dbReference>
<dbReference type="Proteomes" id="UP000283634">
    <property type="component" value="Unassembled WGS sequence"/>
</dbReference>
<keyword evidence="5" id="KW-1185">Reference proteome</keyword>
<gene>
    <name evidence="4" type="ORF">TraAM80_01428</name>
</gene>
<dbReference type="OMA" id="CINANAE"/>